<feature type="domain" description="Nucleoside diphosphate kinase-like" evidence="1">
    <location>
        <begin position="5"/>
        <end position="56"/>
    </location>
</feature>
<protein>
    <submittedName>
        <fullName evidence="3">Nucleoside diphosphate kinase-like domain-containing protein</fullName>
    </submittedName>
</protein>
<proteinExistence type="predicted"/>
<accession>A0A914RN95</accession>
<dbReference type="WBParaSite" id="PEQ_0000777101-mRNA-1">
    <property type="protein sequence ID" value="PEQ_0000777101-mRNA-1"/>
    <property type="gene ID" value="PEQ_0000777101"/>
</dbReference>
<dbReference type="Pfam" id="PF00334">
    <property type="entry name" value="NDK"/>
    <property type="match status" value="1"/>
</dbReference>
<dbReference type="AlphaFoldDB" id="A0A914RN95"/>
<evidence type="ECO:0000313" key="2">
    <source>
        <dbReference type="Proteomes" id="UP000887564"/>
    </source>
</evidence>
<dbReference type="InterPro" id="IPR036850">
    <property type="entry name" value="NDK-like_dom_sf"/>
</dbReference>
<dbReference type="SUPFAM" id="SSF54919">
    <property type="entry name" value="Nucleoside diphosphate kinase, NDK"/>
    <property type="match status" value="1"/>
</dbReference>
<sequence>MVSMTFAMIKPEAVAFPHVAMAIFRRISSGGLEVVGAKRIQLSANDAKELYGIHRDLMRQICKRLLQINSFMSASFDT</sequence>
<organism evidence="2 3">
    <name type="scientific">Parascaris equorum</name>
    <name type="common">Equine roundworm</name>
    <dbReference type="NCBI Taxonomy" id="6256"/>
    <lineage>
        <taxon>Eukaryota</taxon>
        <taxon>Metazoa</taxon>
        <taxon>Ecdysozoa</taxon>
        <taxon>Nematoda</taxon>
        <taxon>Chromadorea</taxon>
        <taxon>Rhabditida</taxon>
        <taxon>Spirurina</taxon>
        <taxon>Ascaridomorpha</taxon>
        <taxon>Ascaridoidea</taxon>
        <taxon>Ascarididae</taxon>
        <taxon>Parascaris</taxon>
    </lineage>
</organism>
<dbReference type="InterPro" id="IPR034907">
    <property type="entry name" value="NDK-like_dom"/>
</dbReference>
<reference evidence="3" key="1">
    <citation type="submission" date="2022-11" db="UniProtKB">
        <authorList>
            <consortium name="WormBaseParasite"/>
        </authorList>
    </citation>
    <scope>IDENTIFICATION</scope>
</reference>
<dbReference type="Gene3D" id="3.30.70.141">
    <property type="entry name" value="Nucleoside diphosphate kinase-like domain"/>
    <property type="match status" value="1"/>
</dbReference>
<name>A0A914RN95_PAREQ</name>
<evidence type="ECO:0000259" key="1">
    <source>
        <dbReference type="Pfam" id="PF00334"/>
    </source>
</evidence>
<evidence type="ECO:0000313" key="3">
    <source>
        <dbReference type="WBParaSite" id="PEQ_0000777101-mRNA-1"/>
    </source>
</evidence>
<dbReference type="Proteomes" id="UP000887564">
    <property type="component" value="Unplaced"/>
</dbReference>
<keyword evidence="2" id="KW-1185">Reference proteome</keyword>